<feature type="chain" id="PRO_5032775803" evidence="1">
    <location>
        <begin position="22"/>
        <end position="658"/>
    </location>
</feature>
<proteinExistence type="predicted"/>
<dbReference type="RefSeq" id="WP_194452012.1">
    <property type="nucleotide sequence ID" value="NZ_CP063849.1"/>
</dbReference>
<dbReference type="EMBL" id="CP063849">
    <property type="protein sequence ID" value="QOY90347.1"/>
    <property type="molecule type" value="Genomic_DNA"/>
</dbReference>
<reference evidence="3 4" key="1">
    <citation type="submission" date="2020-10" db="EMBL/GenBank/DDBJ databases">
        <title>Complete genome sequence of Paludibaculum fermentans P105T, a facultatively anaerobic acidobacterium capable of dissimilatory Fe(III) reduction.</title>
        <authorList>
            <person name="Dedysh S.N."/>
            <person name="Beletsky A.V."/>
            <person name="Kulichevskaya I.S."/>
            <person name="Mardanov A.V."/>
            <person name="Ravin N.V."/>
        </authorList>
    </citation>
    <scope>NUCLEOTIDE SEQUENCE [LARGE SCALE GENOMIC DNA]</scope>
    <source>
        <strain evidence="3 4">P105</strain>
    </source>
</reference>
<dbReference type="AlphaFoldDB" id="A0A7S7NV20"/>
<feature type="signal peptide" evidence="1">
    <location>
        <begin position="1"/>
        <end position="21"/>
    </location>
</feature>
<dbReference type="Pfam" id="PF12969">
    <property type="entry name" value="DUF3857"/>
    <property type="match status" value="1"/>
</dbReference>
<keyword evidence="4" id="KW-1185">Reference proteome</keyword>
<accession>A0A7S7NV20</accession>
<dbReference type="SUPFAM" id="SSF54001">
    <property type="entry name" value="Cysteine proteinases"/>
    <property type="match status" value="1"/>
</dbReference>
<evidence type="ECO:0000259" key="2">
    <source>
        <dbReference type="Pfam" id="PF12969"/>
    </source>
</evidence>
<evidence type="ECO:0000256" key="1">
    <source>
        <dbReference type="SAM" id="SignalP"/>
    </source>
</evidence>
<dbReference type="Gene3D" id="3.10.620.30">
    <property type="match status" value="1"/>
</dbReference>
<evidence type="ECO:0000313" key="4">
    <source>
        <dbReference type="Proteomes" id="UP000593892"/>
    </source>
</evidence>
<dbReference type="InterPro" id="IPR038765">
    <property type="entry name" value="Papain-like_cys_pep_sf"/>
</dbReference>
<organism evidence="3 4">
    <name type="scientific">Paludibaculum fermentans</name>
    <dbReference type="NCBI Taxonomy" id="1473598"/>
    <lineage>
        <taxon>Bacteria</taxon>
        <taxon>Pseudomonadati</taxon>
        <taxon>Acidobacteriota</taxon>
        <taxon>Terriglobia</taxon>
        <taxon>Bryobacterales</taxon>
        <taxon>Bryobacteraceae</taxon>
        <taxon>Paludibaculum</taxon>
    </lineage>
</organism>
<dbReference type="Gene3D" id="2.60.120.1130">
    <property type="match status" value="1"/>
</dbReference>
<evidence type="ECO:0000313" key="3">
    <source>
        <dbReference type="EMBL" id="QOY90347.1"/>
    </source>
</evidence>
<gene>
    <name evidence="3" type="ORF">IRI77_10445</name>
</gene>
<protein>
    <submittedName>
        <fullName evidence="3">DUF3857 domain-containing protein</fullName>
    </submittedName>
</protein>
<keyword evidence="1" id="KW-0732">Signal</keyword>
<feature type="domain" description="DUF3857" evidence="2">
    <location>
        <begin position="66"/>
        <end position="160"/>
    </location>
</feature>
<sequence length="658" mass="75706">MNGRASVTSLFVFFFSSLLPAADWRPIDSNELAQKTPKVESGADAEAIFWDIKIEDSLQGGDLQLTMNHYIRIKIFTDRGKEKYATVEIEQSGKRRIIDVAGRTIKANGNIIELKKDSIFDRDLAKTKGFKVRGKAFTMPNVEVGDIIEYRYREIRDNEIASHMRLYLQRELPLWSVTYHLKPLSIPWLPYGMRTLPMNCQVPPFKQEPNGFYAVTLSNMPAFRDERYAPPEDQLRAWMLIYYEEDKKIDAEKYWKTVGREDHTRFKQRMKADGLVKRTAAELVTGVEKPEEKIAVIEKFCRTKVRNLDSRTVHLTAAERKAIKVNESPGDTLEQKAGSGMDINLLFAALANAAGFDARITRLSDRGDTFFNMSLPLTYFLNNFSVAVKVNEQWAFFDPSTPYLDHGMLRWQEELGHALISDPKGGFFVDTPYSEPARSLRSRHGDFKLLPDGSLEGTVRYSYTGHAARGQKSYYEDMTPAQQEEDWKKDIQGRLNTAELADFQMRDVADPYKPFVVEHKVTVPAYATRTGKRILLQPAYFQRNANPIFTDTTRKWDIYFNYGWIEDDEINIDLPEGWELDQPVKPISTNIADVGNYSVEVRKTVDGRRLIYHRKFVWGTNKRIIFPVEAYPKMKQIFDFVQEQDGYTIALKAAGDAK</sequence>
<dbReference type="InterPro" id="IPR024618">
    <property type="entry name" value="DUF3857"/>
</dbReference>
<dbReference type="Gene3D" id="2.60.40.3140">
    <property type="match status" value="1"/>
</dbReference>
<name>A0A7S7NV20_PALFE</name>
<dbReference type="Proteomes" id="UP000593892">
    <property type="component" value="Chromosome"/>
</dbReference>
<dbReference type="KEGG" id="pfer:IRI77_10445"/>